<proteinExistence type="predicted"/>
<accession>A0A9P5Z5X3</accession>
<dbReference type="AlphaFoldDB" id="A0A9P5Z5X3"/>
<comment type="caution">
    <text evidence="3">The sequence shown here is derived from an EMBL/GenBank/DDBJ whole genome shotgun (WGS) entry which is preliminary data.</text>
</comment>
<name>A0A9P5Z5X3_9AGAR</name>
<organism evidence="3 4">
    <name type="scientific">Pholiota conissans</name>
    <dbReference type="NCBI Taxonomy" id="109636"/>
    <lineage>
        <taxon>Eukaryota</taxon>
        <taxon>Fungi</taxon>
        <taxon>Dikarya</taxon>
        <taxon>Basidiomycota</taxon>
        <taxon>Agaricomycotina</taxon>
        <taxon>Agaricomycetes</taxon>
        <taxon>Agaricomycetidae</taxon>
        <taxon>Agaricales</taxon>
        <taxon>Agaricineae</taxon>
        <taxon>Strophariaceae</taxon>
        <taxon>Pholiota</taxon>
    </lineage>
</organism>
<keyword evidence="1" id="KW-0175">Coiled coil</keyword>
<feature type="region of interest" description="Disordered" evidence="2">
    <location>
        <begin position="84"/>
        <end position="104"/>
    </location>
</feature>
<evidence type="ECO:0000256" key="1">
    <source>
        <dbReference type="SAM" id="Coils"/>
    </source>
</evidence>
<evidence type="ECO:0000313" key="4">
    <source>
        <dbReference type="Proteomes" id="UP000807469"/>
    </source>
</evidence>
<protein>
    <submittedName>
        <fullName evidence="3">Uncharacterized protein</fullName>
    </submittedName>
</protein>
<sequence length="158" mass="18098">MSSPLENEIKEKIRSQSQELTRLKDELRRMKASYEAERKERKLLATRCKALEDIVSSNIAPQMAPSRSDDSEQAVQNLQFYQHRQTLSRQENPPVTFQNHQGSRVPPIYPVSSSQQTFTQPQYPGNPDPYSVIPNGYIDNISVSGGFIDPRWQRGNGY</sequence>
<dbReference type="Proteomes" id="UP000807469">
    <property type="component" value="Unassembled WGS sequence"/>
</dbReference>
<feature type="compositionally biased region" description="Polar residues" evidence="2">
    <location>
        <begin position="84"/>
        <end position="102"/>
    </location>
</feature>
<dbReference type="EMBL" id="MU155191">
    <property type="protein sequence ID" value="KAF9480650.1"/>
    <property type="molecule type" value="Genomic_DNA"/>
</dbReference>
<keyword evidence="4" id="KW-1185">Reference proteome</keyword>
<reference evidence="3" key="1">
    <citation type="submission" date="2020-11" db="EMBL/GenBank/DDBJ databases">
        <authorList>
            <consortium name="DOE Joint Genome Institute"/>
            <person name="Ahrendt S."/>
            <person name="Riley R."/>
            <person name="Andreopoulos W."/>
            <person name="Labutti K."/>
            <person name="Pangilinan J."/>
            <person name="Ruiz-Duenas F.J."/>
            <person name="Barrasa J.M."/>
            <person name="Sanchez-Garcia M."/>
            <person name="Camarero S."/>
            <person name="Miyauchi S."/>
            <person name="Serrano A."/>
            <person name="Linde D."/>
            <person name="Babiker R."/>
            <person name="Drula E."/>
            <person name="Ayuso-Fernandez I."/>
            <person name="Pacheco R."/>
            <person name="Padilla G."/>
            <person name="Ferreira P."/>
            <person name="Barriuso J."/>
            <person name="Kellner H."/>
            <person name="Castanera R."/>
            <person name="Alfaro M."/>
            <person name="Ramirez L."/>
            <person name="Pisabarro A.G."/>
            <person name="Kuo A."/>
            <person name="Tritt A."/>
            <person name="Lipzen A."/>
            <person name="He G."/>
            <person name="Yan M."/>
            <person name="Ng V."/>
            <person name="Cullen D."/>
            <person name="Martin F."/>
            <person name="Rosso M.-N."/>
            <person name="Henrissat B."/>
            <person name="Hibbett D."/>
            <person name="Martinez A.T."/>
            <person name="Grigoriev I.V."/>
        </authorList>
    </citation>
    <scope>NUCLEOTIDE SEQUENCE</scope>
    <source>
        <strain evidence="3">CIRM-BRFM 674</strain>
    </source>
</reference>
<feature type="coiled-coil region" evidence="1">
    <location>
        <begin position="6"/>
        <end position="40"/>
    </location>
</feature>
<evidence type="ECO:0000256" key="2">
    <source>
        <dbReference type="SAM" id="MobiDB-lite"/>
    </source>
</evidence>
<gene>
    <name evidence="3" type="ORF">BDN70DRAFT_601407</name>
</gene>
<evidence type="ECO:0000313" key="3">
    <source>
        <dbReference type="EMBL" id="KAF9480650.1"/>
    </source>
</evidence>